<dbReference type="EMBL" id="AP017928">
    <property type="protein sequence ID" value="BBA35663.1"/>
    <property type="molecule type" value="Genomic_DNA"/>
</dbReference>
<name>A0A250KVF9_9GAMM</name>
<keyword evidence="2" id="KW-1185">Reference proteome</keyword>
<protein>
    <submittedName>
        <fullName evidence="1">Oxidoreductase domain protein</fullName>
    </submittedName>
</protein>
<dbReference type="Proteomes" id="UP000266313">
    <property type="component" value="Chromosome"/>
</dbReference>
<organism evidence="1 2">
    <name type="scientific">Methylocaldum marinum</name>
    <dbReference type="NCBI Taxonomy" id="1432792"/>
    <lineage>
        <taxon>Bacteria</taxon>
        <taxon>Pseudomonadati</taxon>
        <taxon>Pseudomonadota</taxon>
        <taxon>Gammaproteobacteria</taxon>
        <taxon>Methylococcales</taxon>
        <taxon>Methylococcaceae</taxon>
        <taxon>Methylocaldum</taxon>
    </lineage>
</organism>
<dbReference type="RefSeq" id="WP_170161149.1">
    <property type="nucleotide sequence ID" value="NZ_AP017928.1"/>
</dbReference>
<evidence type="ECO:0000313" key="2">
    <source>
        <dbReference type="Proteomes" id="UP000266313"/>
    </source>
</evidence>
<dbReference type="AlphaFoldDB" id="A0A250KVF9"/>
<accession>A0A250KVF9</accession>
<dbReference type="KEGG" id="mmai:sS8_3726"/>
<reference evidence="1 2" key="1">
    <citation type="submission" date="2016-12" db="EMBL/GenBank/DDBJ databases">
        <title>Genome sequencing of Methylocaldum marinum.</title>
        <authorList>
            <person name="Takeuchi M."/>
            <person name="Kamagata Y."/>
            <person name="Hiraoka S."/>
            <person name="Oshima K."/>
            <person name="Hattori M."/>
            <person name="Iwasaki W."/>
        </authorList>
    </citation>
    <scope>NUCLEOTIDE SEQUENCE [LARGE SCALE GENOMIC DNA]</scope>
    <source>
        <strain evidence="1 2">S8</strain>
    </source>
</reference>
<evidence type="ECO:0000313" key="1">
    <source>
        <dbReference type="EMBL" id="BBA35663.1"/>
    </source>
</evidence>
<gene>
    <name evidence="1" type="ORF">sS8_3726</name>
</gene>
<sequence>MNAVLSRRLSLAANAAFSVSSAPLILPLLAFQADRTFPGIIERMAAAALGTSGGGQMRSNGGALARLVPNLC</sequence>
<proteinExistence type="predicted"/>